<comment type="subcellular location">
    <subcellularLocation>
        <location evidence="1">Membrane</location>
        <topology evidence="1">Multi-pass membrane protein</topology>
    </subcellularLocation>
</comment>
<reference evidence="2 3" key="1">
    <citation type="submission" date="2024-03" db="EMBL/GenBank/DDBJ databases">
        <authorList>
            <person name="Gkanogiannis A."/>
            <person name="Becerra Lopez-Lavalle L."/>
        </authorList>
    </citation>
    <scope>NUCLEOTIDE SEQUENCE [LARGE SCALE GENOMIC DNA]</scope>
</reference>
<accession>A0ABP0YVD9</accession>
<dbReference type="EMBL" id="OZ021739">
    <property type="protein sequence ID" value="CAK9323001.1"/>
    <property type="molecule type" value="Genomic_DNA"/>
</dbReference>
<name>A0ABP0YVD9_9ROSI</name>
<dbReference type="InterPro" id="IPR004345">
    <property type="entry name" value="TB2_DP1_HVA22"/>
</dbReference>
<protein>
    <recommendedName>
        <fullName evidence="1">HVA22-like protein</fullName>
    </recommendedName>
</protein>
<evidence type="ECO:0000313" key="2">
    <source>
        <dbReference type="EMBL" id="CAK9323001.1"/>
    </source>
</evidence>
<dbReference type="PANTHER" id="PTHR12300:SF162">
    <property type="entry name" value="HVA22-LIKE PROTEIN J"/>
    <property type="match status" value="1"/>
</dbReference>
<organism evidence="2 3">
    <name type="scientific">Citrullus colocynthis</name>
    <name type="common">colocynth</name>
    <dbReference type="NCBI Taxonomy" id="252529"/>
    <lineage>
        <taxon>Eukaryota</taxon>
        <taxon>Viridiplantae</taxon>
        <taxon>Streptophyta</taxon>
        <taxon>Embryophyta</taxon>
        <taxon>Tracheophyta</taxon>
        <taxon>Spermatophyta</taxon>
        <taxon>Magnoliopsida</taxon>
        <taxon>eudicotyledons</taxon>
        <taxon>Gunneridae</taxon>
        <taxon>Pentapetalae</taxon>
        <taxon>rosids</taxon>
        <taxon>fabids</taxon>
        <taxon>Cucurbitales</taxon>
        <taxon>Cucurbitaceae</taxon>
        <taxon>Benincaseae</taxon>
        <taxon>Citrullus</taxon>
    </lineage>
</organism>
<dbReference type="PANTHER" id="PTHR12300">
    <property type="entry name" value="HVA22-LIKE PROTEINS"/>
    <property type="match status" value="1"/>
</dbReference>
<keyword evidence="1" id="KW-1133">Transmembrane helix</keyword>
<feature type="transmembrane region" description="Helical" evidence="1">
    <location>
        <begin position="43"/>
        <end position="64"/>
    </location>
</feature>
<keyword evidence="3" id="KW-1185">Reference proteome</keyword>
<gene>
    <name evidence="2" type="ORF">CITCOLO1_LOCUS15170</name>
</gene>
<dbReference type="Proteomes" id="UP001642487">
    <property type="component" value="Chromosome 5"/>
</dbReference>
<evidence type="ECO:0000313" key="3">
    <source>
        <dbReference type="Proteomes" id="UP001642487"/>
    </source>
</evidence>
<keyword evidence="1" id="KW-0472">Membrane</keyword>
<sequence length="161" mass="18689">MLGDLLARFLLMIFGYAYPAFQCYEAVVKSPVQVEELRYWCQFWIIVAILTTVERITDAFVGWFPMYGEFKLALFIYLWHPNTLGSGYVFNTLLRPLVDKNDKDIEKMLLDLRAKAWELAIFYWNNCTELSQSALLRVVNYIASQRQTLGSTPAPPSKKQT</sequence>
<keyword evidence="1" id="KW-0812">Transmembrane</keyword>
<proteinExistence type="inferred from homology"/>
<comment type="similarity">
    <text evidence="1">Belongs to the DP1 family.</text>
</comment>
<comment type="caution">
    <text evidence="1">Lacks conserved residue(s) required for the propagation of feature annotation.</text>
</comment>
<evidence type="ECO:0000256" key="1">
    <source>
        <dbReference type="RuleBase" id="RU362006"/>
    </source>
</evidence>
<dbReference type="Pfam" id="PF03134">
    <property type="entry name" value="TB2_DP1_HVA22"/>
    <property type="match status" value="1"/>
</dbReference>